<evidence type="ECO:0000259" key="5">
    <source>
        <dbReference type="Pfam" id="PF00707"/>
    </source>
</evidence>
<evidence type="ECO:0000256" key="2">
    <source>
        <dbReference type="ARBA" id="ARBA00022540"/>
    </source>
</evidence>
<dbReference type="STRING" id="8153.ENSHBUP00000028090"/>
<reference evidence="7" key="1">
    <citation type="submission" date="2025-08" db="UniProtKB">
        <authorList>
            <consortium name="Ensembl"/>
        </authorList>
    </citation>
    <scope>IDENTIFICATION</scope>
</reference>
<dbReference type="InterPro" id="IPR036788">
    <property type="entry name" value="T_IF-3_C_sf"/>
</dbReference>
<evidence type="ECO:0000256" key="4">
    <source>
        <dbReference type="SAM" id="MobiDB-lite"/>
    </source>
</evidence>
<feature type="region of interest" description="Disordered" evidence="4">
    <location>
        <begin position="247"/>
        <end position="271"/>
    </location>
</feature>
<organism evidence="7 8">
    <name type="scientific">Haplochromis burtoni</name>
    <name type="common">Burton's mouthbrooder</name>
    <name type="synonym">Chromis burtoni</name>
    <dbReference type="NCBI Taxonomy" id="8153"/>
    <lineage>
        <taxon>Eukaryota</taxon>
        <taxon>Metazoa</taxon>
        <taxon>Chordata</taxon>
        <taxon>Craniata</taxon>
        <taxon>Vertebrata</taxon>
        <taxon>Euteleostomi</taxon>
        <taxon>Actinopterygii</taxon>
        <taxon>Neopterygii</taxon>
        <taxon>Teleostei</taxon>
        <taxon>Neoteleostei</taxon>
        <taxon>Acanthomorphata</taxon>
        <taxon>Ovalentaria</taxon>
        <taxon>Cichlomorphae</taxon>
        <taxon>Cichliformes</taxon>
        <taxon>Cichlidae</taxon>
        <taxon>African cichlids</taxon>
        <taxon>Pseudocrenilabrinae</taxon>
        <taxon>Haplochromini</taxon>
        <taxon>Haplochromis</taxon>
    </lineage>
</organism>
<evidence type="ECO:0000256" key="1">
    <source>
        <dbReference type="ARBA" id="ARBA00005439"/>
    </source>
</evidence>
<feature type="compositionally biased region" description="Polar residues" evidence="4">
    <location>
        <begin position="52"/>
        <end position="62"/>
    </location>
</feature>
<dbReference type="NCBIfam" id="TIGR00168">
    <property type="entry name" value="infC"/>
    <property type="match status" value="1"/>
</dbReference>
<dbReference type="GO" id="GO:0043022">
    <property type="term" value="F:ribosome binding"/>
    <property type="evidence" value="ECO:0007669"/>
    <property type="project" value="TreeGrafter"/>
</dbReference>
<keyword evidence="3" id="KW-0648">Protein biosynthesis</keyword>
<dbReference type="Gene3D" id="3.30.110.10">
    <property type="entry name" value="Translation initiation factor 3 (IF-3), C-terminal domain"/>
    <property type="match status" value="1"/>
</dbReference>
<dbReference type="SUPFAM" id="SSF54364">
    <property type="entry name" value="Translation initiation factor IF3, N-terminal domain"/>
    <property type="match status" value="1"/>
</dbReference>
<dbReference type="PANTHER" id="PTHR10938:SF0">
    <property type="entry name" value="TRANSLATION INITIATION FACTOR IF-3, MITOCHONDRIAL"/>
    <property type="match status" value="1"/>
</dbReference>
<comment type="similarity">
    <text evidence="1">Belongs to the IF-3 family.</text>
</comment>
<proteinExistence type="inferred from homology"/>
<dbReference type="Gene3D" id="3.10.20.80">
    <property type="entry name" value="Translation initiation factor 3 (IF-3), N-terminal domain"/>
    <property type="match status" value="1"/>
</dbReference>
<accession>A0A3Q2WQU7</accession>
<dbReference type="InterPro" id="IPR019815">
    <property type="entry name" value="Translation_initiation_fac_3_C"/>
</dbReference>
<reference evidence="7" key="2">
    <citation type="submission" date="2025-09" db="UniProtKB">
        <authorList>
            <consortium name="Ensembl"/>
        </authorList>
    </citation>
    <scope>IDENTIFICATION</scope>
</reference>
<evidence type="ECO:0000259" key="6">
    <source>
        <dbReference type="Pfam" id="PF05198"/>
    </source>
</evidence>
<keyword evidence="2" id="KW-0396">Initiation factor</keyword>
<evidence type="ECO:0000313" key="8">
    <source>
        <dbReference type="Proteomes" id="UP000264840"/>
    </source>
</evidence>
<dbReference type="GeneTree" id="ENSGT00390000014424"/>
<dbReference type="GO" id="GO:0003743">
    <property type="term" value="F:translation initiation factor activity"/>
    <property type="evidence" value="ECO:0007669"/>
    <property type="project" value="UniProtKB-KW"/>
</dbReference>
<dbReference type="PANTHER" id="PTHR10938">
    <property type="entry name" value="TRANSLATION INITIATION FACTOR IF-3"/>
    <property type="match status" value="1"/>
</dbReference>
<dbReference type="Proteomes" id="UP000264840">
    <property type="component" value="Unplaced"/>
</dbReference>
<dbReference type="InterPro" id="IPR019814">
    <property type="entry name" value="Translation_initiation_fac_3_N"/>
</dbReference>
<dbReference type="Pfam" id="PF00707">
    <property type="entry name" value="IF3_C"/>
    <property type="match status" value="1"/>
</dbReference>
<evidence type="ECO:0000313" key="7">
    <source>
        <dbReference type="Ensembl" id="ENSHBUP00000028090.1"/>
    </source>
</evidence>
<feature type="domain" description="Translation initiation factor 3 C-terminal" evidence="5">
    <location>
        <begin position="156"/>
        <end position="240"/>
    </location>
</feature>
<feature type="region of interest" description="Disordered" evidence="4">
    <location>
        <begin position="52"/>
        <end position="80"/>
    </location>
</feature>
<protein>
    <submittedName>
        <fullName evidence="7">Mitochondrial translational initiation factor 3</fullName>
    </submittedName>
</protein>
<dbReference type="Pfam" id="PF05198">
    <property type="entry name" value="IF3_N"/>
    <property type="match status" value="1"/>
</dbReference>
<dbReference type="GO" id="GO:0005739">
    <property type="term" value="C:mitochondrion"/>
    <property type="evidence" value="ECO:0007669"/>
    <property type="project" value="TreeGrafter"/>
</dbReference>
<dbReference type="InterPro" id="IPR001288">
    <property type="entry name" value="Translation_initiation_fac_3"/>
</dbReference>
<evidence type="ECO:0000256" key="3">
    <source>
        <dbReference type="ARBA" id="ARBA00022917"/>
    </source>
</evidence>
<dbReference type="GO" id="GO:0032790">
    <property type="term" value="P:ribosome disassembly"/>
    <property type="evidence" value="ECO:0007669"/>
    <property type="project" value="TreeGrafter"/>
</dbReference>
<name>A0A3Q2WQU7_HAPBU</name>
<dbReference type="GO" id="GO:0070124">
    <property type="term" value="P:mitochondrial translational initiation"/>
    <property type="evidence" value="ECO:0007669"/>
    <property type="project" value="TreeGrafter"/>
</dbReference>
<dbReference type="InterPro" id="IPR036787">
    <property type="entry name" value="T_IF-3_N_sf"/>
</dbReference>
<dbReference type="Ensembl" id="ENSHBUT00000016899.1">
    <property type="protein sequence ID" value="ENSHBUP00000028090.1"/>
    <property type="gene ID" value="ENSHBUG00000011667.1"/>
</dbReference>
<feature type="domain" description="Translation initiation factor 3 N-terminal" evidence="6">
    <location>
        <begin position="80"/>
        <end position="148"/>
    </location>
</feature>
<keyword evidence="8" id="KW-1185">Reference proteome</keyword>
<dbReference type="FunFam" id="3.10.20.80:FF:000002">
    <property type="entry name" value="Mitochondrial translational initiation factor 3"/>
    <property type="match status" value="1"/>
</dbReference>
<dbReference type="AlphaFoldDB" id="A0A3Q2WQU7"/>
<feature type="compositionally biased region" description="Polar residues" evidence="4">
    <location>
        <begin position="259"/>
        <end position="271"/>
    </location>
</feature>
<dbReference type="SUPFAM" id="SSF55200">
    <property type="entry name" value="Translation initiation factor IF3, C-terminal domain"/>
    <property type="match status" value="1"/>
</dbReference>
<dbReference type="OMA" id="SAGCVRW"/>
<sequence>MSAGCVRWVLSHAVRTVCGGSPVYTPPALRFTICSKRCNIIAASWRQSAFSTEVHNTEQTPATPKKKKQDPRANASISSIGRRIPERQIQVISAAGENLGVMHRADVIRMMDEEGLKLVLLSEHKDPPVYQLMSGKQIHEEQLKMREKKKAKAVPVQVKELSFSGGIASHDLTTKLKQVESWLEKKHHVKITLRAVRRESAVNLDATLEQIVEQIEVMVGFVSRPKVIRDGQAAVCILRPPSAKELSQKGKNKAAEAQPANSTSEAAQSETNKTFSQKQVGVCAYCHNLFHQSDFVV</sequence>